<dbReference type="InterPro" id="IPR002500">
    <property type="entry name" value="PAPS_reduct_dom"/>
</dbReference>
<name>F0NXS4_WEEVC</name>
<dbReference type="eggNOG" id="COG0175">
    <property type="taxonomic scope" value="Bacteria"/>
</dbReference>
<dbReference type="InterPro" id="IPR014729">
    <property type="entry name" value="Rossmann-like_a/b/a_fold"/>
</dbReference>
<gene>
    <name evidence="2" type="ordered locus">Weevi_0259</name>
</gene>
<dbReference type="GO" id="GO:0003824">
    <property type="term" value="F:catalytic activity"/>
    <property type="evidence" value="ECO:0007669"/>
    <property type="project" value="InterPro"/>
</dbReference>
<dbReference type="KEGG" id="wvi:Weevi_0259"/>
<keyword evidence="3" id="KW-1185">Reference proteome</keyword>
<dbReference type="STRING" id="865938.Weevi_0259"/>
<accession>F0NXS4</accession>
<dbReference type="AlphaFoldDB" id="F0NXS4"/>
<dbReference type="SUPFAM" id="SSF52402">
    <property type="entry name" value="Adenine nucleotide alpha hydrolases-like"/>
    <property type="match status" value="1"/>
</dbReference>
<dbReference type="RefSeq" id="WP_013597373.1">
    <property type="nucleotide sequence ID" value="NC_015144.1"/>
</dbReference>
<dbReference type="EMBL" id="CP002455">
    <property type="protein sequence ID" value="ADX66981.1"/>
    <property type="molecule type" value="Genomic_DNA"/>
</dbReference>
<evidence type="ECO:0000313" key="2">
    <source>
        <dbReference type="EMBL" id="ADX66981.1"/>
    </source>
</evidence>
<dbReference type="Proteomes" id="UP000008641">
    <property type="component" value="Chromosome"/>
</dbReference>
<dbReference type="HOGENOM" id="CLU_104500_0_0_10"/>
<evidence type="ECO:0000313" key="3">
    <source>
        <dbReference type="Proteomes" id="UP000008641"/>
    </source>
</evidence>
<proteinExistence type="predicted"/>
<feature type="domain" description="Phosphoadenosine phosphosulphate reductase" evidence="1">
    <location>
        <begin position="23"/>
        <end position="173"/>
    </location>
</feature>
<reference evidence="2 3" key="1">
    <citation type="journal article" date="2011" name="Stand. Genomic Sci.">
        <title>Complete genome sequence of Weeksella virosa type strain (9751).</title>
        <authorList>
            <person name="Lang E."/>
            <person name="Teshima H."/>
            <person name="Lucas S."/>
            <person name="Lapidus A."/>
            <person name="Hammon N."/>
            <person name="Deshpande S."/>
            <person name="Nolan M."/>
            <person name="Cheng J.F."/>
            <person name="Pitluck S."/>
            <person name="Liolios K."/>
            <person name="Pagani I."/>
            <person name="Mikhailova N."/>
            <person name="Ivanova N."/>
            <person name="Mavromatis K."/>
            <person name="Pati A."/>
            <person name="Tapia R."/>
            <person name="Han C."/>
            <person name="Goodwin L."/>
            <person name="Chen A."/>
            <person name="Palaniappan K."/>
            <person name="Land M."/>
            <person name="Hauser L."/>
            <person name="Chang Y.J."/>
            <person name="Jeffries C.D."/>
            <person name="Brambilla E.M."/>
            <person name="Kopitz M."/>
            <person name="Rohde M."/>
            <person name="Goker M."/>
            <person name="Tindall B.J."/>
            <person name="Detter J.C."/>
            <person name="Woyke T."/>
            <person name="Bristow J."/>
            <person name="Eisen J.A."/>
            <person name="Markowitz V."/>
            <person name="Hugenholtz P."/>
            <person name="Klenk H.P."/>
            <person name="Kyrpides N.C."/>
        </authorList>
    </citation>
    <scope>NUCLEOTIDE SEQUENCE [LARGE SCALE GENOMIC DNA]</scope>
    <source>
        <strain evidence="3">ATCC 43766 / DSM 16922 / JCM 21250 / NBRC 16016 / NCTC 11634 / CL345/78</strain>
    </source>
</reference>
<sequence length="226" mass="26806">MLTPLEHAKKVISTVRDRSNRAILFYSAGKDSIVLLDLMSKQFDEVVCVFMYFVKDLEHINKYIRFSKAKYKNVQFIEVPHWILTKVYSTGFYCSPQKVRQLKLRDVIESMKLRTGIPYAFIGEKQSDNMNRRIKLRQYELEAISHTNNVYPLSHWKDGDVRTYIEKNQLPTPINYGKKKNKSVGMYFDTDVYLWLRDNYPDDLKKVLKQFPLSEKLLFDHDTKSN</sequence>
<reference evidence="3" key="2">
    <citation type="journal article" date="2011" name="Stand. Genomic Sci.">
        <title>Complete genome sequence of Weeksella virosa type strain (9751T).</title>
        <authorList>
            <person name="Lang E."/>
            <person name="Teshima H."/>
            <person name="Lucas S."/>
            <person name="Lapidus A."/>
            <person name="Hammon N."/>
            <person name="Deshpande S."/>
            <person name="Nolan M."/>
            <person name="Cheng J."/>
            <person name="Pitluck S."/>
            <person name="Liolios K."/>
            <person name="Pagani I."/>
            <person name="Mikhailova N."/>
            <person name="Ivanova N."/>
            <person name="Mavromatis K."/>
            <person name="Pati A."/>
            <person name="Tapia R."/>
            <person name="Han C."/>
            <person name="Goodwin L."/>
            <person name="Chen A."/>
            <person name="Palaniappan K."/>
            <person name="Land M."/>
            <person name="Hauser L."/>
            <person name="Chang Y."/>
            <person name="Jeffries C."/>
            <person name="Brambilla E."/>
            <person name="Kopitz M."/>
            <person name="Rohde M."/>
            <person name="Goker M."/>
            <person name="Tindall B."/>
            <person name="Detter J."/>
            <person name="Woyke T."/>
            <person name="Bristow J."/>
            <person name="Eisen J."/>
            <person name="Markowitz V."/>
            <person name="Hugenholtz P."/>
            <person name="Klenk H."/>
            <person name="Kyrpides N."/>
        </authorList>
    </citation>
    <scope>NUCLEOTIDE SEQUENCE [LARGE SCALE GENOMIC DNA]</scope>
    <source>
        <strain evidence="3">ATCC 43766 / DSM 16922 / JCM 21250 / NBRC 16016 / NCTC 11634 / CL345/78</strain>
    </source>
</reference>
<dbReference type="Gene3D" id="3.40.50.620">
    <property type="entry name" value="HUPs"/>
    <property type="match status" value="1"/>
</dbReference>
<organism evidence="2 3">
    <name type="scientific">Weeksella virosa (strain ATCC 43766 / DSM 16922 / JCM 21250 / CCUG 30538 / CDC 9751 / IAM 14551 / NBRC 16016 / NCTC 11634 / CL345/78)</name>
    <dbReference type="NCBI Taxonomy" id="865938"/>
    <lineage>
        <taxon>Bacteria</taxon>
        <taxon>Pseudomonadati</taxon>
        <taxon>Bacteroidota</taxon>
        <taxon>Flavobacteriia</taxon>
        <taxon>Flavobacteriales</taxon>
        <taxon>Weeksellaceae</taxon>
        <taxon>Weeksella</taxon>
    </lineage>
</organism>
<dbReference type="Pfam" id="PF01507">
    <property type="entry name" value="PAPS_reduct"/>
    <property type="match status" value="1"/>
</dbReference>
<protein>
    <submittedName>
        <fullName evidence="2">Phosphoadenosine phosphosulfate reductase</fullName>
    </submittedName>
</protein>
<evidence type="ECO:0000259" key="1">
    <source>
        <dbReference type="Pfam" id="PF01507"/>
    </source>
</evidence>
<dbReference type="OrthoDB" id="1072689at2"/>